<dbReference type="SUPFAM" id="SSF111331">
    <property type="entry name" value="NAD kinase/diacylglycerol kinase-like"/>
    <property type="match status" value="2"/>
</dbReference>
<reference evidence="13" key="2">
    <citation type="submission" date="2025-08" db="UniProtKB">
        <authorList>
            <consortium name="Ensembl"/>
        </authorList>
    </citation>
    <scope>IDENTIFICATION</scope>
</reference>
<evidence type="ECO:0000256" key="7">
    <source>
        <dbReference type="ARBA" id="ARBA00022771"/>
    </source>
</evidence>
<dbReference type="InterPro" id="IPR011993">
    <property type="entry name" value="PH-like_dom_sf"/>
</dbReference>
<dbReference type="EC" id="2.7.1.107" evidence="3"/>
<evidence type="ECO:0000256" key="3">
    <source>
        <dbReference type="ARBA" id="ARBA00012133"/>
    </source>
</evidence>
<keyword evidence="9" id="KW-0067">ATP-binding</keyword>
<keyword evidence="7" id="KW-0479">Metal-binding</keyword>
<dbReference type="GO" id="GO:0004143">
    <property type="term" value="F:ATP-dependent diacylglycerol kinase activity"/>
    <property type="evidence" value="ECO:0007669"/>
    <property type="project" value="UniProtKB-EC"/>
</dbReference>
<dbReference type="FunFam" id="2.60.200.40:FF:000001">
    <property type="entry name" value="Diacylglycerol kinase"/>
    <property type="match status" value="1"/>
</dbReference>
<dbReference type="GO" id="GO:0007200">
    <property type="term" value="P:phospholipase C-activating G protein-coupled receptor signaling pathway"/>
    <property type="evidence" value="ECO:0007669"/>
    <property type="project" value="InterPro"/>
</dbReference>
<dbReference type="Gene3D" id="3.30.60.20">
    <property type="match status" value="1"/>
</dbReference>
<dbReference type="InterPro" id="IPR000756">
    <property type="entry name" value="Diacylglycerol_kin_accessory"/>
</dbReference>
<keyword evidence="5" id="KW-0808">Transferase</keyword>
<dbReference type="SUPFAM" id="SSF57889">
    <property type="entry name" value="Cysteine-rich domain"/>
    <property type="match status" value="1"/>
</dbReference>
<evidence type="ECO:0000256" key="8">
    <source>
        <dbReference type="ARBA" id="ARBA00022777"/>
    </source>
</evidence>
<evidence type="ECO:0000256" key="2">
    <source>
        <dbReference type="ARBA" id="ARBA00009280"/>
    </source>
</evidence>
<dbReference type="UniPathway" id="UPA00230"/>
<dbReference type="GO" id="GO:0046486">
    <property type="term" value="P:glycerolipid metabolic process"/>
    <property type="evidence" value="ECO:0007669"/>
    <property type="project" value="UniProtKB-UniPathway"/>
</dbReference>
<dbReference type="PANTHER" id="PTHR11255:SF30">
    <property type="entry name" value="DIACYLGLYCEROL KINASE DELTA"/>
    <property type="match status" value="1"/>
</dbReference>
<dbReference type="InterPro" id="IPR001849">
    <property type="entry name" value="PH_domain"/>
</dbReference>
<dbReference type="PROSITE" id="PS50146">
    <property type="entry name" value="DAGK"/>
    <property type="match status" value="1"/>
</dbReference>
<dbReference type="InterPro" id="IPR037607">
    <property type="entry name" value="DGK"/>
</dbReference>
<name>A0A8C7TR92_ONCMY</name>
<protein>
    <recommendedName>
        <fullName evidence="3">diacylglycerol kinase (ATP)</fullName>
        <ecNumber evidence="3">2.7.1.107</ecNumber>
    </recommendedName>
</protein>
<keyword evidence="6" id="KW-0547">Nucleotide-binding</keyword>
<gene>
    <name evidence="13" type="primary">DGKD</name>
</gene>
<dbReference type="AlphaFoldDB" id="A0A8C7TR92"/>
<evidence type="ECO:0000259" key="12">
    <source>
        <dbReference type="PROSITE" id="PS50146"/>
    </source>
</evidence>
<evidence type="ECO:0000256" key="10">
    <source>
        <dbReference type="ARBA" id="ARBA00023371"/>
    </source>
</evidence>
<dbReference type="InterPro" id="IPR046349">
    <property type="entry name" value="C1-like_sf"/>
</dbReference>
<evidence type="ECO:0000256" key="1">
    <source>
        <dbReference type="ARBA" id="ARBA00005175"/>
    </source>
</evidence>
<dbReference type="InterPro" id="IPR001206">
    <property type="entry name" value="Diacylglycerol_kinase_cat_dom"/>
</dbReference>
<keyword evidence="7" id="KW-0862">Zinc</keyword>
<dbReference type="GeneTree" id="ENSGT00940000159041"/>
<dbReference type="PROSITE" id="PS50003">
    <property type="entry name" value="PH_DOMAIN"/>
    <property type="match status" value="1"/>
</dbReference>
<dbReference type="GO" id="GO:0008270">
    <property type="term" value="F:zinc ion binding"/>
    <property type="evidence" value="ECO:0007669"/>
    <property type="project" value="UniProtKB-KW"/>
</dbReference>
<dbReference type="PANTHER" id="PTHR11255">
    <property type="entry name" value="DIACYLGLYCEROL KINASE"/>
    <property type="match status" value="1"/>
</dbReference>
<evidence type="ECO:0000256" key="4">
    <source>
        <dbReference type="ARBA" id="ARBA00022553"/>
    </source>
</evidence>
<evidence type="ECO:0000313" key="14">
    <source>
        <dbReference type="Proteomes" id="UP000694395"/>
    </source>
</evidence>
<evidence type="ECO:0000256" key="6">
    <source>
        <dbReference type="ARBA" id="ARBA00022741"/>
    </source>
</evidence>
<sequence>QTQTTAGQLCAALWDSQSWRHERLEGLRIRRTDQMFFLFDEVDLTEARVAESSTKNVNNIFTIITPCRRLILCADNRKEMDDWMSAQKSVQNREHFEVRARSEVRGHSSLPLIQFRGSDAFLLPTVCKFKAHKRCAVRATNNCKWTTLASIGKDIIEDEDGISMPHQWLEGNLPVSAKCTVCDKTCGSVHTLCKEQLSTKCPLGQCKVSVITSSPGSRFWKATCPPSCTSPLLVFVNSKSGDNQGIKFLRLFDLMNGGPHLGLRLFQKFDTFRILVCRGDGSVGWVLSEIDTLTLHKQVQQILTYEDSVAAHLSMILTSDQHSVVIFSAKVLCETVKDFVARVGKAYEKNKESSEESEAMAKKCGVLKEKLDSLLKTLNEEAQVSTMTPAPPPTIAEEQEEGEGVLVPSTAAPPCSPPCSPREQLMLRANSLKKAIRHIIEHTEKGKMLPSYCYFFYSSYVQYVLCVCSGLRAGISGSLSSSSVISRLLVSFSCDPETFDCYTEKCVMNNYFGIGLDAKISLDFNNKRDEHPEKCRSRTKNMMWYGVLGTKELLHCTYKNLEQKVLLECDGRPIPLPSLQGIAVLNIPSYAGGTNFWGGTKEDDTFTAPSFDDKILEVVAVFGSIQMAVSRVINLQHHRIAQCRTVKIIILGDEGVPVQVDGEAWVQPPGYIKIIHKNRTQTLTRDRAYESTLKSWEDKQRCEFPRPLTQYALQPEIVSEEEASQINLFGQAAGALIHSIREIAQSHHSMEQELAHAVNASSKAMDVVYANSKSTGVCGAPVLPFFDTSQPSSSSTGVSKIRHAKCGRVPIFFGSYGIHAP</sequence>
<comment type="similarity">
    <text evidence="2">Belongs to the eukaryotic diacylglycerol kinase family.</text>
</comment>
<keyword evidence="8" id="KW-0418">Kinase</keyword>
<dbReference type="InterPro" id="IPR016064">
    <property type="entry name" value="NAD/diacylglycerol_kinase_sf"/>
</dbReference>
<proteinExistence type="inferred from homology"/>
<dbReference type="SUPFAM" id="SSF50729">
    <property type="entry name" value="PH domain-like"/>
    <property type="match status" value="1"/>
</dbReference>
<dbReference type="SMART" id="SM00046">
    <property type="entry name" value="DAGKc"/>
    <property type="match status" value="1"/>
</dbReference>
<reference evidence="13" key="3">
    <citation type="submission" date="2025-09" db="UniProtKB">
        <authorList>
            <consortium name="Ensembl"/>
        </authorList>
    </citation>
    <scope>IDENTIFICATION</scope>
</reference>
<dbReference type="Gene3D" id="2.30.29.30">
    <property type="entry name" value="Pleckstrin-homology domain (PH domain)/Phosphotyrosine-binding domain (PTB)"/>
    <property type="match status" value="1"/>
</dbReference>
<reference evidence="13" key="1">
    <citation type="submission" date="2020-07" db="EMBL/GenBank/DDBJ databases">
        <title>A long reads based de novo assembly of the rainbow trout Arlee double haploid line genome.</title>
        <authorList>
            <person name="Gao G."/>
            <person name="Palti Y."/>
        </authorList>
    </citation>
    <scope>NUCLEOTIDE SEQUENCE [LARGE SCALE GENOMIC DNA]</scope>
</reference>
<dbReference type="Pfam" id="PF00609">
    <property type="entry name" value="DAGK_acc"/>
    <property type="match status" value="1"/>
</dbReference>
<evidence type="ECO:0000313" key="13">
    <source>
        <dbReference type="Ensembl" id="ENSOMYP00000086688.2"/>
    </source>
</evidence>
<dbReference type="Ensembl" id="ENSOMYT00000094456.2">
    <property type="protein sequence ID" value="ENSOMYP00000086688.2"/>
    <property type="gene ID" value="ENSOMYG00000037639.2"/>
</dbReference>
<keyword evidence="4" id="KW-0597">Phosphoprotein</keyword>
<dbReference type="Gene3D" id="2.60.200.40">
    <property type="match status" value="1"/>
</dbReference>
<keyword evidence="7" id="KW-0863">Zinc-finger</keyword>
<feature type="domain" description="PH" evidence="11">
    <location>
        <begin position="1"/>
        <end position="92"/>
    </location>
</feature>
<dbReference type="Pfam" id="PF22944">
    <property type="entry name" value="DGKD_4H"/>
    <property type="match status" value="1"/>
</dbReference>
<dbReference type="SMART" id="SM00045">
    <property type="entry name" value="DAGKa"/>
    <property type="match status" value="1"/>
</dbReference>
<evidence type="ECO:0000256" key="9">
    <source>
        <dbReference type="ARBA" id="ARBA00022840"/>
    </source>
</evidence>
<comment type="catalytic activity">
    <reaction evidence="10">
        <text>1,2-di-(9Z-octadecenoyl)-sn-glycerol + ATP = 1,2-di-(9Z-octadecenoyl)-sn-glycero-3-phosphate + ADP + H(+)</text>
        <dbReference type="Rhea" id="RHEA:40327"/>
        <dbReference type="ChEBI" id="CHEBI:15378"/>
        <dbReference type="ChEBI" id="CHEBI:30616"/>
        <dbReference type="ChEBI" id="CHEBI:52333"/>
        <dbReference type="ChEBI" id="CHEBI:74546"/>
        <dbReference type="ChEBI" id="CHEBI:456216"/>
    </reaction>
    <physiologicalReaction direction="left-to-right" evidence="10">
        <dbReference type="Rhea" id="RHEA:40328"/>
    </physiologicalReaction>
</comment>
<organism evidence="13 14">
    <name type="scientific">Oncorhynchus mykiss</name>
    <name type="common">Rainbow trout</name>
    <name type="synonym">Salmo gairdneri</name>
    <dbReference type="NCBI Taxonomy" id="8022"/>
    <lineage>
        <taxon>Eukaryota</taxon>
        <taxon>Metazoa</taxon>
        <taxon>Chordata</taxon>
        <taxon>Craniata</taxon>
        <taxon>Vertebrata</taxon>
        <taxon>Euteleostomi</taxon>
        <taxon>Actinopterygii</taxon>
        <taxon>Neopterygii</taxon>
        <taxon>Teleostei</taxon>
        <taxon>Protacanthopterygii</taxon>
        <taxon>Salmoniformes</taxon>
        <taxon>Salmonidae</taxon>
        <taxon>Salmoninae</taxon>
        <taxon>Oncorhynchus</taxon>
    </lineage>
</organism>
<accession>A0A8C7TR92</accession>
<feature type="domain" description="DAGKc" evidence="12">
    <location>
        <begin position="227"/>
        <end position="300"/>
    </location>
</feature>
<evidence type="ECO:0000259" key="11">
    <source>
        <dbReference type="PROSITE" id="PS50003"/>
    </source>
</evidence>
<dbReference type="Proteomes" id="UP000694395">
    <property type="component" value="Chromosome 27"/>
</dbReference>
<dbReference type="InterPro" id="IPR054474">
    <property type="entry name" value="DGKD_4H"/>
</dbReference>
<keyword evidence="14" id="KW-1185">Reference proteome</keyword>
<dbReference type="GO" id="GO:0005886">
    <property type="term" value="C:plasma membrane"/>
    <property type="evidence" value="ECO:0007669"/>
    <property type="project" value="TreeGrafter"/>
</dbReference>
<evidence type="ECO:0000256" key="5">
    <source>
        <dbReference type="ARBA" id="ARBA00022679"/>
    </source>
</evidence>
<dbReference type="GO" id="GO:0005524">
    <property type="term" value="F:ATP binding"/>
    <property type="evidence" value="ECO:0007669"/>
    <property type="project" value="UniProtKB-KW"/>
</dbReference>
<comment type="pathway">
    <text evidence="1">Lipid metabolism; glycerolipid metabolism.</text>
</comment>